<dbReference type="Pfam" id="PF18911">
    <property type="entry name" value="PKD_4"/>
    <property type="match status" value="1"/>
</dbReference>
<evidence type="ECO:0000256" key="3">
    <source>
        <dbReference type="ARBA" id="ARBA00012729"/>
    </source>
</evidence>
<dbReference type="PROSITE" id="PS01095">
    <property type="entry name" value="GH18_1"/>
    <property type="match status" value="1"/>
</dbReference>
<dbReference type="GO" id="GO:0016020">
    <property type="term" value="C:membrane"/>
    <property type="evidence" value="ECO:0007669"/>
    <property type="project" value="InterPro"/>
</dbReference>
<dbReference type="InterPro" id="IPR013783">
    <property type="entry name" value="Ig-like_fold"/>
</dbReference>
<sequence>MFNHSWPQRRTSQFRSFCLAVFSTFIISIFSSFNLQAATTADHNKQVVGYITQWAPWKDTKAGFAVKGAANHLNVDMSKYTILNFSFFGVAVDGSLHSGDFRNKEIYKEGTVQQPAELLNGDVYSSWDYYLLYGELAPTYNMNDDAEAQGFVLEGNGWKNTVTGLSGAMPIPVKKPGGQPGLIELAQSKGVKVMASIGGWSMCRHFPEMAADPAKRAKFIEGVAQLMKIGFDGIDLDWEYPGPFSGMNFTGTEADYGNFLTLVKEIRAEIGPDKLITAAFSAATAKLEGFDWVELDKYMDLYNMMTYDFNGGWSNIAGHNSPLYPYSGAEISEFNWNHTAQWMLNKGIPSRKINMGVPFYGRGVVTEGTADLNAPTHKVDIVIQPDGPVSSAGDFVNWPKDVYDATPNYFFVKQKQSDGWSVHWDDEAKVPYMTKDKYFLSYDNEESIGLKAQYVNDYDFGGVIVWAVSGDQQCLDGYTMHGKLPKCNRLNPTLANKLNEVFATGCQGCPNVRITSPSSNDHFAPGSNIVIEVAASDADGSITKVDYYANGNQIGSSSSAPFSFTWNNVAEGTYDLTATAYDNNNNNKESPKVRIAVNEDHLRPEVSITKPDDQIVQDQLASVTLEASAVYDNGNITSVEFAIGNTTINGSSSGNNLYSAQWNPTRYGEHQLSVTATNNVGYSKTVSKTFSIIQCTGTPWDASAVYNGGAEVLYDGKIYRAKWWTRGDQPDVSNVWDFVKDCDPTIPDPAPVVNITSPADGAVFNLGTAIEFSVNAADENGSVIKVDFYSNDSLIATSTSEPYTTTISNAAVGNYALKAIATDNDNNSGAAVVNISVQDPNTNIPPTADFDTAIDGLTVSFTDMSSDSDGQVVSRQWNFGDGSNSTDTNPTHTYAAGTYTVTLTVTDDDGDASTPVTKTVTVSDSTGGQCDGIDDYPVGHGSYAGGSQVQNNGDLYECKPFPYEGWCNQSATAYEPGVGWAWSDAWIKVSSCQ</sequence>
<reference evidence="14 15" key="1">
    <citation type="submission" date="2019-07" db="EMBL/GenBank/DDBJ databases">
        <title>Draft genome for Aliikangiella sp. M105.</title>
        <authorList>
            <person name="Wang G."/>
        </authorList>
    </citation>
    <scope>NUCLEOTIDE SEQUENCE [LARGE SCALE GENOMIC DNA]</scope>
    <source>
        <strain evidence="14 15">M105</strain>
    </source>
</reference>
<evidence type="ECO:0000259" key="13">
    <source>
        <dbReference type="PROSITE" id="PS51910"/>
    </source>
</evidence>
<dbReference type="InterPro" id="IPR001579">
    <property type="entry name" value="Glyco_hydro_18_chit_AS"/>
</dbReference>
<dbReference type="Gene3D" id="3.10.50.10">
    <property type="match status" value="1"/>
</dbReference>
<feature type="domain" description="PKD" evidence="11">
    <location>
        <begin position="842"/>
        <end position="927"/>
    </location>
</feature>
<dbReference type="PROSITE" id="PS50093">
    <property type="entry name" value="PKD"/>
    <property type="match status" value="1"/>
</dbReference>
<dbReference type="SUPFAM" id="SSF51445">
    <property type="entry name" value="(Trans)glycosidases"/>
    <property type="match status" value="1"/>
</dbReference>
<dbReference type="GO" id="GO:0005509">
    <property type="term" value="F:calcium ion binding"/>
    <property type="evidence" value="ECO:0007669"/>
    <property type="project" value="InterPro"/>
</dbReference>
<dbReference type="SMART" id="SM00089">
    <property type="entry name" value="PKD"/>
    <property type="match status" value="4"/>
</dbReference>
<gene>
    <name evidence="14" type="ORF">FLL46_16750</name>
</gene>
<dbReference type="Proteomes" id="UP000315439">
    <property type="component" value="Unassembled WGS sequence"/>
</dbReference>
<evidence type="ECO:0000256" key="8">
    <source>
        <dbReference type="ARBA" id="ARBA00023326"/>
    </source>
</evidence>
<keyword evidence="10" id="KW-0732">Signal</keyword>
<keyword evidence="5" id="KW-0146">Chitin degradation</keyword>
<dbReference type="AlphaFoldDB" id="A0A545UAQ8"/>
<dbReference type="GO" id="GO:0008843">
    <property type="term" value="F:endochitinase activity"/>
    <property type="evidence" value="ECO:0007669"/>
    <property type="project" value="UniProtKB-EC"/>
</dbReference>
<dbReference type="RefSeq" id="WP_142932478.1">
    <property type="nucleotide sequence ID" value="NZ_ML660166.1"/>
</dbReference>
<dbReference type="PANTHER" id="PTHR11177:SF317">
    <property type="entry name" value="CHITINASE 12-RELATED"/>
    <property type="match status" value="1"/>
</dbReference>
<evidence type="ECO:0000313" key="15">
    <source>
        <dbReference type="Proteomes" id="UP000315439"/>
    </source>
</evidence>
<keyword evidence="15" id="KW-1185">Reference proteome</keyword>
<dbReference type="EC" id="3.2.1.14" evidence="3"/>
<dbReference type="Pfam" id="PF02839">
    <property type="entry name" value="CBM_5_12"/>
    <property type="match status" value="1"/>
</dbReference>
<dbReference type="CDD" id="cd12215">
    <property type="entry name" value="ChiC_BD"/>
    <property type="match status" value="1"/>
</dbReference>
<keyword evidence="7 9" id="KW-0326">Glycosidase</keyword>
<dbReference type="GO" id="GO:0006032">
    <property type="term" value="P:chitin catabolic process"/>
    <property type="evidence" value="ECO:0007669"/>
    <property type="project" value="UniProtKB-KW"/>
</dbReference>
<protein>
    <recommendedName>
        <fullName evidence="3">chitinase</fullName>
        <ecNumber evidence="3">3.2.1.14</ecNumber>
    </recommendedName>
</protein>
<dbReference type="InterPro" id="IPR022409">
    <property type="entry name" value="PKD/Chitinase_dom"/>
</dbReference>
<name>A0A545UAQ8_9GAMM</name>
<dbReference type="InterPro" id="IPR036573">
    <property type="entry name" value="CBM_sf_5/12"/>
</dbReference>
<dbReference type="Gene3D" id="3.20.20.80">
    <property type="entry name" value="Glycosidases"/>
    <property type="match status" value="1"/>
</dbReference>
<dbReference type="InterPro" id="IPR050314">
    <property type="entry name" value="Glycosyl_Hydrlase_18"/>
</dbReference>
<comment type="catalytic activity">
    <reaction evidence="1">
        <text>Random endo-hydrolysis of N-acetyl-beta-D-glucosaminide (1-&gt;4)-beta-linkages in chitin and chitodextrins.</text>
        <dbReference type="EC" id="3.2.1.14"/>
    </reaction>
</comment>
<dbReference type="GO" id="GO:0008061">
    <property type="term" value="F:chitin binding"/>
    <property type="evidence" value="ECO:0007669"/>
    <property type="project" value="InterPro"/>
</dbReference>
<comment type="similarity">
    <text evidence="2">Belongs to the glycosyl hydrolase 18 family. Chitinase class II subfamily.</text>
</comment>
<accession>A0A545UAQ8</accession>
<evidence type="ECO:0000256" key="10">
    <source>
        <dbReference type="SAM" id="SignalP"/>
    </source>
</evidence>
<evidence type="ECO:0000256" key="5">
    <source>
        <dbReference type="ARBA" id="ARBA00023024"/>
    </source>
</evidence>
<dbReference type="GO" id="GO:0007156">
    <property type="term" value="P:homophilic cell adhesion via plasma membrane adhesion molecules"/>
    <property type="evidence" value="ECO:0007669"/>
    <property type="project" value="InterPro"/>
</dbReference>
<dbReference type="Gene3D" id="2.10.10.20">
    <property type="entry name" value="Carbohydrate-binding module superfamily 5/12"/>
    <property type="match status" value="1"/>
</dbReference>
<dbReference type="CDD" id="cd00146">
    <property type="entry name" value="PKD"/>
    <property type="match status" value="1"/>
</dbReference>
<evidence type="ECO:0000259" key="12">
    <source>
        <dbReference type="PROSITE" id="PS50268"/>
    </source>
</evidence>
<dbReference type="OrthoDB" id="9775889at2"/>
<keyword evidence="4 9" id="KW-0378">Hydrolase</keyword>
<feature type="domain" description="GH18" evidence="13">
    <location>
        <begin position="45"/>
        <end position="487"/>
    </location>
</feature>
<dbReference type="InterPro" id="IPR003610">
    <property type="entry name" value="CBM5/12"/>
</dbReference>
<dbReference type="Pfam" id="PF00704">
    <property type="entry name" value="Glyco_hydro_18"/>
    <property type="match status" value="1"/>
</dbReference>
<dbReference type="SUPFAM" id="SSF51055">
    <property type="entry name" value="Carbohydrate binding domain"/>
    <property type="match status" value="1"/>
</dbReference>
<organism evidence="14 15">
    <name type="scientific">Aliikangiella coralliicola</name>
    <dbReference type="NCBI Taxonomy" id="2592383"/>
    <lineage>
        <taxon>Bacteria</taxon>
        <taxon>Pseudomonadati</taxon>
        <taxon>Pseudomonadota</taxon>
        <taxon>Gammaproteobacteria</taxon>
        <taxon>Oceanospirillales</taxon>
        <taxon>Pleioneaceae</taxon>
        <taxon>Aliikangiella</taxon>
    </lineage>
</organism>
<feature type="chain" id="PRO_5022206725" description="chitinase" evidence="10">
    <location>
        <begin position="38"/>
        <end position="993"/>
    </location>
</feature>
<keyword evidence="8" id="KW-0624">Polysaccharide degradation</keyword>
<dbReference type="GO" id="GO:0000272">
    <property type="term" value="P:polysaccharide catabolic process"/>
    <property type="evidence" value="ECO:0007669"/>
    <property type="project" value="UniProtKB-KW"/>
</dbReference>
<evidence type="ECO:0000256" key="6">
    <source>
        <dbReference type="ARBA" id="ARBA00023277"/>
    </source>
</evidence>
<dbReference type="Gene3D" id="2.60.40.10">
    <property type="entry name" value="Immunoglobulins"/>
    <property type="match status" value="4"/>
</dbReference>
<dbReference type="GO" id="GO:0005576">
    <property type="term" value="C:extracellular region"/>
    <property type="evidence" value="ECO:0007669"/>
    <property type="project" value="InterPro"/>
</dbReference>
<dbReference type="InterPro" id="IPR002126">
    <property type="entry name" value="Cadherin-like_dom"/>
</dbReference>
<evidence type="ECO:0000256" key="1">
    <source>
        <dbReference type="ARBA" id="ARBA00000822"/>
    </source>
</evidence>
<dbReference type="PANTHER" id="PTHR11177">
    <property type="entry name" value="CHITINASE"/>
    <property type="match status" value="1"/>
</dbReference>
<evidence type="ECO:0000256" key="9">
    <source>
        <dbReference type="RuleBase" id="RU000489"/>
    </source>
</evidence>
<comment type="caution">
    <text evidence="14">The sequence shown here is derived from an EMBL/GenBank/DDBJ whole genome shotgun (WGS) entry which is preliminary data.</text>
</comment>
<dbReference type="InterPro" id="IPR001223">
    <property type="entry name" value="Glyco_hydro18_cat"/>
</dbReference>
<evidence type="ECO:0000313" key="14">
    <source>
        <dbReference type="EMBL" id="TQV86554.1"/>
    </source>
</evidence>
<proteinExistence type="inferred from homology"/>
<keyword evidence="6" id="KW-0119">Carbohydrate metabolism</keyword>
<evidence type="ECO:0000259" key="11">
    <source>
        <dbReference type="PROSITE" id="PS50093"/>
    </source>
</evidence>
<evidence type="ECO:0000256" key="4">
    <source>
        <dbReference type="ARBA" id="ARBA00022801"/>
    </source>
</evidence>
<dbReference type="PROSITE" id="PS51910">
    <property type="entry name" value="GH18_2"/>
    <property type="match status" value="1"/>
</dbReference>
<dbReference type="Pfam" id="PF17957">
    <property type="entry name" value="Big_7"/>
    <property type="match status" value="3"/>
</dbReference>
<dbReference type="EMBL" id="VIKS01000010">
    <property type="protein sequence ID" value="TQV86554.1"/>
    <property type="molecule type" value="Genomic_DNA"/>
</dbReference>
<feature type="signal peptide" evidence="10">
    <location>
        <begin position="1"/>
        <end position="37"/>
    </location>
</feature>
<dbReference type="InterPro" id="IPR029070">
    <property type="entry name" value="Chitinase_insertion_sf"/>
</dbReference>
<feature type="domain" description="Cadherin" evidence="12">
    <location>
        <begin position="759"/>
        <end position="848"/>
    </location>
</feature>
<dbReference type="SMART" id="SM00495">
    <property type="entry name" value="ChtBD3"/>
    <property type="match status" value="2"/>
</dbReference>
<evidence type="ECO:0000256" key="7">
    <source>
        <dbReference type="ARBA" id="ARBA00023295"/>
    </source>
</evidence>
<dbReference type="GO" id="GO:0030246">
    <property type="term" value="F:carbohydrate binding"/>
    <property type="evidence" value="ECO:0007669"/>
    <property type="project" value="InterPro"/>
</dbReference>
<dbReference type="InterPro" id="IPR035986">
    <property type="entry name" value="PKD_dom_sf"/>
</dbReference>
<dbReference type="SMART" id="SM00636">
    <property type="entry name" value="Glyco_18"/>
    <property type="match status" value="1"/>
</dbReference>
<evidence type="ECO:0000256" key="2">
    <source>
        <dbReference type="ARBA" id="ARBA00009121"/>
    </source>
</evidence>
<dbReference type="InterPro" id="IPR000601">
    <property type="entry name" value="PKD_dom"/>
</dbReference>
<dbReference type="SUPFAM" id="SSF54556">
    <property type="entry name" value="Chitinase insertion domain"/>
    <property type="match status" value="1"/>
</dbReference>
<dbReference type="InterPro" id="IPR011583">
    <property type="entry name" value="Chitinase_II/V-like_cat"/>
</dbReference>
<dbReference type="PROSITE" id="PS50268">
    <property type="entry name" value="CADHERIN_2"/>
    <property type="match status" value="1"/>
</dbReference>
<dbReference type="InterPro" id="IPR017853">
    <property type="entry name" value="GH"/>
</dbReference>
<dbReference type="SUPFAM" id="SSF49299">
    <property type="entry name" value="PKD domain"/>
    <property type="match status" value="1"/>
</dbReference>